<protein>
    <submittedName>
        <fullName evidence="1">Uncharacterized protein</fullName>
    </submittedName>
</protein>
<dbReference type="EMBL" id="SMAJ01000002">
    <property type="protein sequence ID" value="TCT10250.1"/>
    <property type="molecule type" value="Genomic_DNA"/>
</dbReference>
<comment type="caution">
    <text evidence="1">The sequence shown here is derived from an EMBL/GenBank/DDBJ whole genome shotgun (WGS) entry which is preliminary data.</text>
</comment>
<accession>A0A4R3M9W7</accession>
<evidence type="ECO:0000313" key="1">
    <source>
        <dbReference type="EMBL" id="TCT10250.1"/>
    </source>
</evidence>
<sequence>MLNCRKATRPLSQSQERALSLKEGMSLKIHVTMCSGCRNFGRQLDVLRQIARTYAKSEK</sequence>
<organism evidence="1 2">
    <name type="scientific">Paralcaligenes ureilyticus</name>
    <dbReference type="NCBI Taxonomy" id="627131"/>
    <lineage>
        <taxon>Bacteria</taxon>
        <taxon>Pseudomonadati</taxon>
        <taxon>Pseudomonadota</taxon>
        <taxon>Betaproteobacteria</taxon>
        <taxon>Burkholderiales</taxon>
        <taxon>Alcaligenaceae</taxon>
        <taxon>Paralcaligenes</taxon>
    </lineage>
</organism>
<dbReference type="Proteomes" id="UP000295525">
    <property type="component" value="Unassembled WGS sequence"/>
</dbReference>
<evidence type="ECO:0000313" key="2">
    <source>
        <dbReference type="Proteomes" id="UP000295525"/>
    </source>
</evidence>
<gene>
    <name evidence="1" type="ORF">EDC26_102206</name>
</gene>
<dbReference type="OrthoDB" id="8374021at2"/>
<dbReference type="AlphaFoldDB" id="A0A4R3M9W7"/>
<name>A0A4R3M9W7_9BURK</name>
<proteinExistence type="predicted"/>
<reference evidence="1 2" key="1">
    <citation type="submission" date="2019-03" db="EMBL/GenBank/DDBJ databases">
        <title>Genomic Encyclopedia of Type Strains, Phase IV (KMG-IV): sequencing the most valuable type-strain genomes for metagenomic binning, comparative biology and taxonomic classification.</title>
        <authorList>
            <person name="Goeker M."/>
        </authorList>
    </citation>
    <scope>NUCLEOTIDE SEQUENCE [LARGE SCALE GENOMIC DNA]</scope>
    <source>
        <strain evidence="1 2">DSM 24591</strain>
    </source>
</reference>
<keyword evidence="2" id="KW-1185">Reference proteome</keyword>